<evidence type="ECO:0000313" key="7">
    <source>
        <dbReference type="Proteomes" id="UP001229651"/>
    </source>
</evidence>
<feature type="domain" description="BD-FAE-like" evidence="5">
    <location>
        <begin position="47"/>
        <end position="248"/>
    </location>
</feature>
<dbReference type="PROSITE" id="PS01173">
    <property type="entry name" value="LIPASE_GDXG_HIS"/>
    <property type="match status" value="1"/>
</dbReference>
<dbReference type="InterPro" id="IPR050300">
    <property type="entry name" value="GDXG_lipolytic_enzyme"/>
</dbReference>
<dbReference type="InterPro" id="IPR029058">
    <property type="entry name" value="AB_hydrolase_fold"/>
</dbReference>
<protein>
    <submittedName>
        <fullName evidence="6">Acetyl esterase/lipase</fullName>
    </submittedName>
</protein>
<dbReference type="RefSeq" id="WP_306998627.1">
    <property type="nucleotide sequence ID" value="NZ_JAUSUT010000001.1"/>
</dbReference>
<dbReference type="EMBL" id="JAUSUT010000001">
    <property type="protein sequence ID" value="MDQ0382982.1"/>
    <property type="molecule type" value="Genomic_DNA"/>
</dbReference>
<feature type="domain" description="Alpha/beta hydrolase fold-3" evidence="4">
    <location>
        <begin position="372"/>
        <end position="558"/>
    </location>
</feature>
<dbReference type="SUPFAM" id="SSF53474">
    <property type="entry name" value="alpha/beta-Hydrolases"/>
    <property type="match status" value="2"/>
</dbReference>
<dbReference type="InterPro" id="IPR049492">
    <property type="entry name" value="BD-FAE-like_dom"/>
</dbReference>
<dbReference type="InterPro" id="IPR002168">
    <property type="entry name" value="Lipase_GDXG_HIS_AS"/>
</dbReference>
<name>A0ABU0F5W5_9PSEU</name>
<evidence type="ECO:0000313" key="6">
    <source>
        <dbReference type="EMBL" id="MDQ0382982.1"/>
    </source>
</evidence>
<reference evidence="6 7" key="1">
    <citation type="submission" date="2023-07" db="EMBL/GenBank/DDBJ databases">
        <title>Sequencing the genomes of 1000 actinobacteria strains.</title>
        <authorList>
            <person name="Klenk H.-P."/>
        </authorList>
    </citation>
    <scope>NUCLEOTIDE SEQUENCE [LARGE SCALE GENOMIC DNA]</scope>
    <source>
        <strain evidence="6 7">DSM 45805</strain>
    </source>
</reference>
<evidence type="ECO:0000256" key="2">
    <source>
        <dbReference type="ARBA" id="ARBA00022801"/>
    </source>
</evidence>
<keyword evidence="2" id="KW-0378">Hydrolase</keyword>
<sequence length="589" mass="62927">MPGRVSLPLTAGTDAFPAPMPRRGTADELVHESLCYRVIDGHRPLFLDLHVPRPARSGELAPVVVWVHGGGWLAGSRRRFPVGLEEAHLLERVLVAGFAVARVDYRLLAEAAFPAAVDDVCTAVDWLGSHAGEFGLDHARMAIWGESAGAHLALLAAARPATGKRLRALVDWYGPTDLTELAGSVAGGGSGGEDAGADLGGLLERGGWDVPEASPLHATTAAMPPALIVHGHADELVTPDHSTRLRDCLTDLAVPVEYVETDGGHVFAGSGAAVPMIRHTIGFLGRQLDFAPGPHPDEELEQALTAIDAPIDPMRTDDPDEARRLSREFMAQVQPHRDLPVVSIEDTTIPVGEQTVGLRIQRPARPTDVAFLYVHGGGWVVGDLDTHQAQAARIAAALPAVSVQVDYRRAPEHPFPAAHEDVLGAVLWLHEHLAELGCSRLVLVGDSAGGHLVLATAQTCRDRGVPIAAVLVNYPATDFRSPAIQGLPLTLLGGRDELREDPRVSPVLGDLSGLPPTVIGVGARDFLYEDVLTFAQRLRAAGTETKLRIFPTLQHGYFSTASLSVACDRAAETVCRDLSELLWDARRVH</sequence>
<dbReference type="Gene3D" id="3.40.50.1820">
    <property type="entry name" value="alpha/beta hydrolase"/>
    <property type="match status" value="2"/>
</dbReference>
<evidence type="ECO:0000259" key="4">
    <source>
        <dbReference type="Pfam" id="PF07859"/>
    </source>
</evidence>
<proteinExistence type="inferred from homology"/>
<organism evidence="6 7">
    <name type="scientific">Amycolatopsis thermophila</name>
    <dbReference type="NCBI Taxonomy" id="206084"/>
    <lineage>
        <taxon>Bacteria</taxon>
        <taxon>Bacillati</taxon>
        <taxon>Actinomycetota</taxon>
        <taxon>Actinomycetes</taxon>
        <taxon>Pseudonocardiales</taxon>
        <taxon>Pseudonocardiaceae</taxon>
        <taxon>Amycolatopsis</taxon>
    </lineage>
</organism>
<evidence type="ECO:0000256" key="3">
    <source>
        <dbReference type="SAM" id="MobiDB-lite"/>
    </source>
</evidence>
<dbReference type="Proteomes" id="UP001229651">
    <property type="component" value="Unassembled WGS sequence"/>
</dbReference>
<evidence type="ECO:0000259" key="5">
    <source>
        <dbReference type="Pfam" id="PF20434"/>
    </source>
</evidence>
<gene>
    <name evidence="6" type="ORF">FB470_006976</name>
</gene>
<dbReference type="Pfam" id="PF20434">
    <property type="entry name" value="BD-FAE"/>
    <property type="match status" value="1"/>
</dbReference>
<accession>A0ABU0F5W5</accession>
<dbReference type="PANTHER" id="PTHR48081">
    <property type="entry name" value="AB HYDROLASE SUPERFAMILY PROTEIN C4A8.06C"/>
    <property type="match status" value="1"/>
</dbReference>
<dbReference type="Pfam" id="PF07859">
    <property type="entry name" value="Abhydrolase_3"/>
    <property type="match status" value="1"/>
</dbReference>
<dbReference type="PANTHER" id="PTHR48081:SF8">
    <property type="entry name" value="ALPHA_BETA HYDROLASE FOLD-3 DOMAIN-CONTAINING PROTEIN-RELATED"/>
    <property type="match status" value="1"/>
</dbReference>
<evidence type="ECO:0000256" key="1">
    <source>
        <dbReference type="ARBA" id="ARBA00010515"/>
    </source>
</evidence>
<comment type="similarity">
    <text evidence="1">Belongs to the 'GDXG' lipolytic enzyme family.</text>
</comment>
<dbReference type="InterPro" id="IPR013094">
    <property type="entry name" value="AB_hydrolase_3"/>
</dbReference>
<comment type="caution">
    <text evidence="6">The sequence shown here is derived from an EMBL/GenBank/DDBJ whole genome shotgun (WGS) entry which is preliminary data.</text>
</comment>
<keyword evidence="7" id="KW-1185">Reference proteome</keyword>
<feature type="region of interest" description="Disordered" evidence="3">
    <location>
        <begin position="1"/>
        <end position="20"/>
    </location>
</feature>